<feature type="non-terminal residue" evidence="1">
    <location>
        <position position="1"/>
    </location>
</feature>
<feature type="non-terminal residue" evidence="1">
    <location>
        <position position="133"/>
    </location>
</feature>
<organism evidence="1">
    <name type="scientific">Ajellomyces dermatitidis (strain ATCC 18188 / CBS 674.68)</name>
    <name type="common">Blastomyces dermatitidis</name>
    <dbReference type="NCBI Taxonomy" id="653446"/>
    <lineage>
        <taxon>Eukaryota</taxon>
        <taxon>Fungi</taxon>
        <taxon>Dikarya</taxon>
        <taxon>Ascomycota</taxon>
        <taxon>Pezizomycotina</taxon>
        <taxon>Eurotiomycetes</taxon>
        <taxon>Eurotiomycetidae</taxon>
        <taxon>Onygenales</taxon>
        <taxon>Ajellomycetaceae</taxon>
        <taxon>Blastomyces</taxon>
    </lineage>
</organism>
<dbReference type="AlphaFoldDB" id="A0A0J9EW37"/>
<dbReference type="EMBL" id="GG749889">
    <property type="protein sequence ID" value="KMW69380.1"/>
    <property type="molecule type" value="Genomic_DNA"/>
</dbReference>
<name>A0A0J9EW37_AJEDA</name>
<reference evidence="1" key="1">
    <citation type="submission" date="2010-03" db="EMBL/GenBank/DDBJ databases">
        <title>Annotation of Blastomyces dermatitidis strain ATCC 18188.</title>
        <authorList>
            <consortium name="The Broad Institute Genome Sequencing Platform"/>
            <consortium name="Broad Institute Genome Sequencing Center for Infectious Disease."/>
            <person name="Cuomo C."/>
            <person name="Klein B."/>
            <person name="Sullivan T."/>
            <person name="Heitman J."/>
            <person name="Young S."/>
            <person name="Zeng Q."/>
            <person name="Gargeya S."/>
            <person name="Alvarado L."/>
            <person name="Berlin A.M."/>
            <person name="Chapman S.B."/>
            <person name="Chen Z."/>
            <person name="Freedman E."/>
            <person name="Gellesch M."/>
            <person name="Goldberg J."/>
            <person name="Griggs A."/>
            <person name="Gujja S."/>
            <person name="Heilman E."/>
            <person name="Heiman D."/>
            <person name="Howarth C."/>
            <person name="Mehta T."/>
            <person name="Neiman D."/>
            <person name="Pearson M."/>
            <person name="Roberts A."/>
            <person name="Saif S."/>
            <person name="Shea T."/>
            <person name="Shenoy N."/>
            <person name="Sisk P."/>
            <person name="Stolte C."/>
            <person name="Sykes S."/>
            <person name="White J."/>
            <person name="Yandava C."/>
            <person name="Haas B."/>
            <person name="Nusbaum C."/>
            <person name="Birren B."/>
        </authorList>
    </citation>
    <scope>NUCLEOTIDE SEQUENCE</scope>
    <source>
        <strain evidence="1">ATCC 18188</strain>
    </source>
</reference>
<gene>
    <name evidence="1" type="ORF">BDDG_13532</name>
</gene>
<accession>A0A0J9EW37</accession>
<dbReference type="Proteomes" id="UP000007802">
    <property type="component" value="Unassembled WGS sequence"/>
</dbReference>
<protein>
    <submittedName>
        <fullName evidence="1">Uncharacterized protein</fullName>
    </submittedName>
</protein>
<sequence length="133" mass="14583">SLYIDRSVFTDDHDLNVELLVENLRNTIIKKLSVLCITESLISLSALSTASSQSSISVSVTLTSALTTSALSVSVTSAFIISSLCFKKMLCSLDKSCFSRITSLLNSVKILNICVFENRNMHVILFYTCKCEA</sequence>
<proteinExistence type="predicted"/>
<evidence type="ECO:0000313" key="1">
    <source>
        <dbReference type="EMBL" id="KMW69380.1"/>
    </source>
</evidence>